<reference evidence="3 4" key="1">
    <citation type="submission" date="2021-07" db="EMBL/GenBank/DDBJ databases">
        <title>Alteriqipengyuania abyssalis NZ-12B nov, sp.nov isolated from deep sea sponge in pacific ocean.</title>
        <authorList>
            <person name="Tareen S."/>
            <person name="Wink J."/>
        </authorList>
    </citation>
    <scope>NUCLEOTIDE SEQUENCE [LARGE SCALE GENOMIC DNA]</scope>
    <source>
        <strain evidence="3 4">NZ-12B</strain>
    </source>
</reference>
<dbReference type="InterPro" id="IPR041135">
    <property type="entry name" value="Nmad3"/>
</dbReference>
<feature type="region of interest" description="Disordered" evidence="1">
    <location>
        <begin position="1"/>
        <end position="25"/>
    </location>
</feature>
<name>A0ABS7PG25_9SPHN</name>
<accession>A0ABS7PG25</accession>
<feature type="domain" description="Nucleotide modification associated" evidence="2">
    <location>
        <begin position="2"/>
        <end position="220"/>
    </location>
</feature>
<dbReference type="Proteomes" id="UP000759298">
    <property type="component" value="Unassembled WGS sequence"/>
</dbReference>
<evidence type="ECO:0000259" key="2">
    <source>
        <dbReference type="Pfam" id="PF18754"/>
    </source>
</evidence>
<dbReference type="RefSeq" id="WP_222825496.1">
    <property type="nucleotide sequence ID" value="NZ_JAHWXP010000003.1"/>
</dbReference>
<proteinExistence type="predicted"/>
<gene>
    <name evidence="3" type="ORF">KYN89_13340</name>
</gene>
<organism evidence="3 4">
    <name type="scientific">Alteriqipengyuania abyssalis</name>
    <dbReference type="NCBI Taxonomy" id="2860200"/>
    <lineage>
        <taxon>Bacteria</taxon>
        <taxon>Pseudomonadati</taxon>
        <taxon>Pseudomonadota</taxon>
        <taxon>Alphaproteobacteria</taxon>
        <taxon>Sphingomonadales</taxon>
        <taxon>Erythrobacteraceae</taxon>
        <taxon>Alteriqipengyuania</taxon>
    </lineage>
</organism>
<comment type="caution">
    <text evidence="3">The sequence shown here is derived from an EMBL/GenBank/DDBJ whole genome shotgun (WGS) entry which is preliminary data.</text>
</comment>
<protein>
    <recommendedName>
        <fullName evidence="2">Nucleotide modification associated domain-containing protein</fullName>
    </recommendedName>
</protein>
<evidence type="ECO:0000313" key="3">
    <source>
        <dbReference type="EMBL" id="MBY8338028.1"/>
    </source>
</evidence>
<dbReference type="EMBL" id="JAHWXP010000003">
    <property type="protein sequence ID" value="MBY8338028.1"/>
    <property type="molecule type" value="Genomic_DNA"/>
</dbReference>
<evidence type="ECO:0000313" key="4">
    <source>
        <dbReference type="Proteomes" id="UP000759298"/>
    </source>
</evidence>
<sequence>MKIVFSRKGFDSGSGGGSSPIVDGKPISLPIPDTKGIARTTYGELGLAALAAAASRGAYGAESLCHHDPLFTGDGRCLFGQVGAAQTHLANQGVGVGDTFLFFGLFAGEDGERHHRIFGYLRVAAVHRLAGGVPEHLKDSSHPHVLGMHGSNDTIYEGEGRQARLASEVLRLTVPGGPLTLWQRPAWLKRGGLSYHDRRDRWLRSGRLRSVARGQEFVADVGRRKAPREWLERVLNEF</sequence>
<evidence type="ECO:0000256" key="1">
    <source>
        <dbReference type="SAM" id="MobiDB-lite"/>
    </source>
</evidence>
<keyword evidence="4" id="KW-1185">Reference proteome</keyword>
<dbReference type="Pfam" id="PF18754">
    <property type="entry name" value="Nmad3"/>
    <property type="match status" value="1"/>
</dbReference>